<accession>B8IIG0</accession>
<reference evidence="1 2" key="1">
    <citation type="submission" date="2009-01" db="EMBL/GenBank/DDBJ databases">
        <title>Complete sequence of chromosome of Methylobacterium nodulans ORS 2060.</title>
        <authorList>
            <consortium name="US DOE Joint Genome Institute"/>
            <person name="Lucas S."/>
            <person name="Copeland A."/>
            <person name="Lapidus A."/>
            <person name="Glavina del Rio T."/>
            <person name="Dalin E."/>
            <person name="Tice H."/>
            <person name="Bruce D."/>
            <person name="Goodwin L."/>
            <person name="Pitluck S."/>
            <person name="Sims D."/>
            <person name="Brettin T."/>
            <person name="Detter J.C."/>
            <person name="Han C."/>
            <person name="Larimer F."/>
            <person name="Land M."/>
            <person name="Hauser L."/>
            <person name="Kyrpides N."/>
            <person name="Ivanova N."/>
            <person name="Marx C.J."/>
            <person name="Richardson P."/>
        </authorList>
    </citation>
    <scope>NUCLEOTIDE SEQUENCE [LARGE SCALE GENOMIC DNA]</scope>
    <source>
        <strain evidence="2">LMG 21967 / CNCM I-2342 / ORS 2060</strain>
    </source>
</reference>
<dbReference type="Proteomes" id="UP000008207">
    <property type="component" value="Chromosome"/>
</dbReference>
<evidence type="ECO:0000313" key="1">
    <source>
        <dbReference type="EMBL" id="ACL59837.1"/>
    </source>
</evidence>
<dbReference type="EMBL" id="CP001349">
    <property type="protein sequence ID" value="ACL59837.1"/>
    <property type="molecule type" value="Genomic_DNA"/>
</dbReference>
<dbReference type="RefSeq" id="WP_015931466.1">
    <property type="nucleotide sequence ID" value="NC_011894.1"/>
</dbReference>
<gene>
    <name evidence="1" type="ordered locus">Mnod_4980</name>
</gene>
<dbReference type="OrthoDB" id="7988379at2"/>
<proteinExistence type="predicted"/>
<dbReference type="HOGENOM" id="CLU_2168025_0_0_5"/>
<evidence type="ECO:0000313" key="2">
    <source>
        <dbReference type="Proteomes" id="UP000008207"/>
    </source>
</evidence>
<protein>
    <submittedName>
        <fullName evidence="1">Uncharacterized protein</fullName>
    </submittedName>
</protein>
<dbReference type="KEGG" id="mno:Mnod_4980"/>
<dbReference type="AlphaFoldDB" id="B8IIG0"/>
<keyword evidence="2" id="KW-1185">Reference proteome</keyword>
<sequence length="110" mass="12587">MTEQSKASAREAVLARYHPIRGSIQAVLREAVTHCRKPDFDRAAKHLGLMDEAQLDDEQVASMLADVALFEPNQRGRRVYDGFLQKGLCWRLNGESGWSTRRLRHLLRRG</sequence>
<organism evidence="1 2">
    <name type="scientific">Methylobacterium nodulans (strain LMG 21967 / CNCM I-2342 / ORS 2060)</name>
    <dbReference type="NCBI Taxonomy" id="460265"/>
    <lineage>
        <taxon>Bacteria</taxon>
        <taxon>Pseudomonadati</taxon>
        <taxon>Pseudomonadota</taxon>
        <taxon>Alphaproteobacteria</taxon>
        <taxon>Hyphomicrobiales</taxon>
        <taxon>Methylobacteriaceae</taxon>
        <taxon>Methylobacterium</taxon>
    </lineage>
</organism>
<name>B8IIG0_METNO</name>